<dbReference type="InterPro" id="IPR010342">
    <property type="entry name" value="DUF938"/>
</dbReference>
<evidence type="ECO:0000313" key="3">
    <source>
        <dbReference type="Proteomes" id="UP000693970"/>
    </source>
</evidence>
<reference evidence="2" key="1">
    <citation type="journal article" date="2021" name="Sci. Rep.">
        <title>Diploid genomic architecture of Nitzschia inconspicua, an elite biomass production diatom.</title>
        <authorList>
            <person name="Oliver A."/>
            <person name="Podell S."/>
            <person name="Pinowska A."/>
            <person name="Traller J.C."/>
            <person name="Smith S.R."/>
            <person name="McClure R."/>
            <person name="Beliaev A."/>
            <person name="Bohutskyi P."/>
            <person name="Hill E.A."/>
            <person name="Rabines A."/>
            <person name="Zheng H."/>
            <person name="Allen L.Z."/>
            <person name="Kuo A."/>
            <person name="Grigoriev I.V."/>
            <person name="Allen A.E."/>
            <person name="Hazlebeck D."/>
            <person name="Allen E.E."/>
        </authorList>
    </citation>
    <scope>NUCLEOTIDE SEQUENCE</scope>
    <source>
        <strain evidence="2">Hildebrandi</strain>
    </source>
</reference>
<dbReference type="EMBL" id="JAGRRH010000015">
    <property type="protein sequence ID" value="KAG7356264.1"/>
    <property type="molecule type" value="Genomic_DNA"/>
</dbReference>
<dbReference type="PANTHER" id="PTHR20974">
    <property type="entry name" value="UPF0585 PROTEIN CG18661"/>
    <property type="match status" value="1"/>
</dbReference>
<dbReference type="PANTHER" id="PTHR20974:SF0">
    <property type="entry name" value="UPF0585 PROTEIN CG18661"/>
    <property type="match status" value="1"/>
</dbReference>
<sequence>MRQFLPLLWTLNSSNLLFVSQSFATDSHQMHRGIRRLSQTLSSRSMMKLDSPSAQRNKQPILEVLSNNVLPRLQIPSDNHQTLRVLEVAAGCGVHTEHFALALSEQFEKGSVKWYPTDPMQESLASIQCYIDDRADVLSDIVAPPMSLTLDSSGIQESTTKTELFASSAKSTLDVIICINMIHISPWQATLGLMKLAGETLSEKGCLYCYGPYKIGGTAVESNLNFDASLRSRNPSWGVRDIEVVMEAASKEGLGLVEKIEMPANNLSLIFQRKR</sequence>
<gene>
    <name evidence="2" type="ORF">IV203_000950</name>
</gene>
<reference evidence="2" key="2">
    <citation type="submission" date="2021-04" db="EMBL/GenBank/DDBJ databases">
        <authorList>
            <person name="Podell S."/>
        </authorList>
    </citation>
    <scope>NUCLEOTIDE SEQUENCE</scope>
    <source>
        <strain evidence="2">Hildebrandi</strain>
    </source>
</reference>
<organism evidence="2 3">
    <name type="scientific">Nitzschia inconspicua</name>
    <dbReference type="NCBI Taxonomy" id="303405"/>
    <lineage>
        <taxon>Eukaryota</taxon>
        <taxon>Sar</taxon>
        <taxon>Stramenopiles</taxon>
        <taxon>Ochrophyta</taxon>
        <taxon>Bacillariophyta</taxon>
        <taxon>Bacillariophyceae</taxon>
        <taxon>Bacillariophycidae</taxon>
        <taxon>Bacillariales</taxon>
        <taxon>Bacillariaceae</taxon>
        <taxon>Nitzschia</taxon>
    </lineage>
</organism>
<dbReference type="Pfam" id="PF06080">
    <property type="entry name" value="DUF938"/>
    <property type="match status" value="1"/>
</dbReference>
<dbReference type="AlphaFoldDB" id="A0A9K3PT29"/>
<feature type="signal peptide" evidence="1">
    <location>
        <begin position="1"/>
        <end position="24"/>
    </location>
</feature>
<protein>
    <submittedName>
        <fullName evidence="2">DUF938 domain containing protein</fullName>
    </submittedName>
</protein>
<keyword evidence="3" id="KW-1185">Reference proteome</keyword>
<feature type="chain" id="PRO_5039887634" evidence="1">
    <location>
        <begin position="25"/>
        <end position="275"/>
    </location>
</feature>
<evidence type="ECO:0000256" key="1">
    <source>
        <dbReference type="SAM" id="SignalP"/>
    </source>
</evidence>
<comment type="caution">
    <text evidence="2">The sequence shown here is derived from an EMBL/GenBank/DDBJ whole genome shotgun (WGS) entry which is preliminary data.</text>
</comment>
<keyword evidence="1" id="KW-0732">Signal</keyword>
<proteinExistence type="predicted"/>
<dbReference type="Proteomes" id="UP000693970">
    <property type="component" value="Unassembled WGS sequence"/>
</dbReference>
<accession>A0A9K3PT29</accession>
<name>A0A9K3PT29_9STRA</name>
<dbReference type="OrthoDB" id="10258744at2759"/>
<evidence type="ECO:0000313" key="2">
    <source>
        <dbReference type="EMBL" id="KAG7356264.1"/>
    </source>
</evidence>